<dbReference type="InterPro" id="IPR023996">
    <property type="entry name" value="TonB-dep_OMP_SusC/RagA"/>
</dbReference>
<dbReference type="InterPro" id="IPR000531">
    <property type="entry name" value="Beta-barrel_TonB"/>
</dbReference>
<dbReference type="SUPFAM" id="SSF56935">
    <property type="entry name" value="Porins"/>
    <property type="match status" value="1"/>
</dbReference>
<keyword evidence="4 8" id="KW-0812">Transmembrane</keyword>
<dbReference type="EMBL" id="DXDA01000065">
    <property type="protein sequence ID" value="HIY69399.1"/>
    <property type="molecule type" value="Genomic_DNA"/>
</dbReference>
<keyword evidence="2 8" id="KW-0813">Transport</keyword>
<dbReference type="Gene3D" id="2.60.40.1120">
    <property type="entry name" value="Carboxypeptidase-like, regulatory domain"/>
    <property type="match status" value="1"/>
</dbReference>
<dbReference type="Gene3D" id="2.170.130.10">
    <property type="entry name" value="TonB-dependent receptor, plug domain"/>
    <property type="match status" value="1"/>
</dbReference>
<dbReference type="InterPro" id="IPR036942">
    <property type="entry name" value="Beta-barrel_TonB_sf"/>
</dbReference>
<evidence type="ECO:0000256" key="6">
    <source>
        <dbReference type="ARBA" id="ARBA00023136"/>
    </source>
</evidence>
<feature type="chain" id="PRO_5038429559" evidence="10">
    <location>
        <begin position="25"/>
        <end position="1090"/>
    </location>
</feature>
<evidence type="ECO:0000256" key="10">
    <source>
        <dbReference type="SAM" id="SignalP"/>
    </source>
</evidence>
<dbReference type="Gene3D" id="2.40.170.20">
    <property type="entry name" value="TonB-dependent receptor, beta-barrel domain"/>
    <property type="match status" value="1"/>
</dbReference>
<feature type="domain" description="TonB-dependent receptor plug" evidence="12">
    <location>
        <begin position="121"/>
        <end position="227"/>
    </location>
</feature>
<sequence>MKNIIRLITAVLTAICLFVSVDVAAKGQVRVSGRILDSSGNPVVGVAVIEKGTANGTISDSEGNYTLTVEGSEAVLTFSCLGYIGQDQTTGNRSLINVTMQEDTLNINEVIVTGYGQTVTKDKLTAAISKVSSEVLERGAHSNVLQALSGSVTGTRISTTTGQPGSSPSIVIRGGAALDGSGTPLYVIDGIQKPDLSDINSNDIESIEILKDAAATALYGAKANAGVVLVTTKQGKRGMAEIFFKAKVGLSYLRNTSEFLAADDYLYYLRLAAYRSGNTASLSAPGPYGTGNVYEADGNASSEGVYSTMFLTDENAFLLDQGYKSMVDPITGKTIIYNEFSSRDVSVRDVAITQDYNISASGGNDRGKYYASIGYYDEQGFPVISGYKRISMLGNGSYKITPWLESTSSFNFSQSDKLGVSDYISGGEKNFFGIMYSAPPTMRRYNLDGEEIICTTNWENGNWAAAQDFFYRRHTNYRFTFNQGLKFNLTKHLSLKLNGMLYMNMTEVEKSNKAYLSKPGIWNEDRGRSDSYARGVTQTYNAILGYENSWGDHNLNVIAGYEYYDKYNFGFNAYGQGADSDDFISLGYFDKTEEANIAKISMNSTHVRERSMSFFGNVMYDYQGKYLASFSARYDGYSKLVNNKWGFFPGISAAWNIHKEDFMSDTYDWLSSLKLRAGFGQNGNVNILSGAYDLQGNYGKTGNYNGTYGILINKLPYPDLTWEKTTSVDVALEAVFWNRLSASVGVYNKVTSDLLATVPYPSSSGVGSQYTNNGKVRNRGLELELDATLYQSKDWMVRMGVNATYMRSKILQLPDNGNENNRQGGEQVYDPHTGKLIWVGGKQEGQEYGAAYAFRMTDIIRSNKDLERYAWYKDVTPAGGTIYGPGIWATLTAEEQQKGQLLQPGDAVFYDVNGDQVIDQYDRVYMGNLIPRWIGGLNFSVAWKGLELYAKFDYALDYVAVNSRKRWYMGLFQGTFNTIKESKDTWSEQRPDATYPILMYADNKYRNNYRVSDIFYDDCSYLCARDITLSYTLPDKICKAIRMKRLTLSVTGQNLFYLTKSSLYSPEYGADDESGYGIPRTVLFGIQATF</sequence>
<dbReference type="GO" id="GO:0009279">
    <property type="term" value="C:cell outer membrane"/>
    <property type="evidence" value="ECO:0007669"/>
    <property type="project" value="UniProtKB-SubCell"/>
</dbReference>
<evidence type="ECO:0000256" key="1">
    <source>
        <dbReference type="ARBA" id="ARBA00004571"/>
    </source>
</evidence>
<dbReference type="SUPFAM" id="SSF49464">
    <property type="entry name" value="Carboxypeptidase regulatory domain-like"/>
    <property type="match status" value="1"/>
</dbReference>
<evidence type="ECO:0000313" key="13">
    <source>
        <dbReference type="EMBL" id="HIY69399.1"/>
    </source>
</evidence>
<dbReference type="NCBIfam" id="TIGR04056">
    <property type="entry name" value="OMP_RagA_SusC"/>
    <property type="match status" value="1"/>
</dbReference>
<organism evidence="13 14">
    <name type="scientific">Candidatus Alistipes intestinigallinarum</name>
    <dbReference type="NCBI Taxonomy" id="2838440"/>
    <lineage>
        <taxon>Bacteria</taxon>
        <taxon>Pseudomonadati</taxon>
        <taxon>Bacteroidota</taxon>
        <taxon>Bacteroidia</taxon>
        <taxon>Bacteroidales</taxon>
        <taxon>Rikenellaceae</taxon>
        <taxon>Alistipes</taxon>
    </lineage>
</organism>
<evidence type="ECO:0000256" key="9">
    <source>
        <dbReference type="RuleBase" id="RU003357"/>
    </source>
</evidence>
<feature type="domain" description="TonB-dependent receptor-like beta-barrel" evidence="11">
    <location>
        <begin position="456"/>
        <end position="840"/>
    </location>
</feature>
<dbReference type="Pfam" id="PF07715">
    <property type="entry name" value="Plug"/>
    <property type="match status" value="1"/>
</dbReference>
<keyword evidence="3 8" id="KW-1134">Transmembrane beta strand</keyword>
<dbReference type="InterPro" id="IPR008969">
    <property type="entry name" value="CarboxyPept-like_regulatory"/>
</dbReference>
<proteinExistence type="inferred from homology"/>
<dbReference type="InterPro" id="IPR037066">
    <property type="entry name" value="Plug_dom_sf"/>
</dbReference>
<evidence type="ECO:0000256" key="7">
    <source>
        <dbReference type="ARBA" id="ARBA00023237"/>
    </source>
</evidence>
<gene>
    <name evidence="13" type="ORF">H9828_08280</name>
</gene>
<feature type="signal peptide" evidence="10">
    <location>
        <begin position="1"/>
        <end position="24"/>
    </location>
</feature>
<comment type="subcellular location">
    <subcellularLocation>
        <location evidence="1 8">Cell outer membrane</location>
        <topology evidence="1 8">Multi-pass membrane protein</topology>
    </subcellularLocation>
</comment>
<dbReference type="InterPro" id="IPR023997">
    <property type="entry name" value="TonB-dep_OMP_SusC/RagA_CS"/>
</dbReference>
<keyword evidence="6 8" id="KW-0472">Membrane</keyword>
<protein>
    <submittedName>
        <fullName evidence="13">SusC/RagA family TonB-linked outer membrane protein</fullName>
    </submittedName>
</protein>
<evidence type="ECO:0000259" key="11">
    <source>
        <dbReference type="Pfam" id="PF00593"/>
    </source>
</evidence>
<reference evidence="13" key="1">
    <citation type="journal article" date="2021" name="PeerJ">
        <title>Extensive microbial diversity within the chicken gut microbiome revealed by metagenomics and culture.</title>
        <authorList>
            <person name="Gilroy R."/>
            <person name="Ravi A."/>
            <person name="Getino M."/>
            <person name="Pursley I."/>
            <person name="Horton D.L."/>
            <person name="Alikhan N.F."/>
            <person name="Baker D."/>
            <person name="Gharbi K."/>
            <person name="Hall N."/>
            <person name="Watson M."/>
            <person name="Adriaenssens E.M."/>
            <person name="Foster-Nyarko E."/>
            <person name="Jarju S."/>
            <person name="Secka A."/>
            <person name="Antonio M."/>
            <person name="Oren A."/>
            <person name="Chaudhuri R.R."/>
            <person name="La Ragione R."/>
            <person name="Hildebrand F."/>
            <person name="Pallen M.J."/>
        </authorList>
    </citation>
    <scope>NUCLEOTIDE SEQUENCE</scope>
    <source>
        <strain evidence="13">5134</strain>
    </source>
</reference>
<keyword evidence="5 9" id="KW-0798">TonB box</keyword>
<comment type="similarity">
    <text evidence="8 9">Belongs to the TonB-dependent receptor family.</text>
</comment>
<evidence type="ECO:0000256" key="8">
    <source>
        <dbReference type="PROSITE-ProRule" id="PRU01360"/>
    </source>
</evidence>
<evidence type="ECO:0000313" key="14">
    <source>
        <dbReference type="Proteomes" id="UP000886844"/>
    </source>
</evidence>
<dbReference type="NCBIfam" id="TIGR04057">
    <property type="entry name" value="SusC_RagA_signa"/>
    <property type="match status" value="1"/>
</dbReference>
<keyword evidence="7 8" id="KW-0998">Cell outer membrane</keyword>
<evidence type="ECO:0000256" key="5">
    <source>
        <dbReference type="ARBA" id="ARBA00023077"/>
    </source>
</evidence>
<accession>A0A9D1Z0P0</accession>
<reference evidence="13" key="2">
    <citation type="submission" date="2021-04" db="EMBL/GenBank/DDBJ databases">
        <authorList>
            <person name="Gilroy R."/>
        </authorList>
    </citation>
    <scope>NUCLEOTIDE SEQUENCE</scope>
    <source>
        <strain evidence="13">5134</strain>
    </source>
</reference>
<evidence type="ECO:0000256" key="4">
    <source>
        <dbReference type="ARBA" id="ARBA00022692"/>
    </source>
</evidence>
<dbReference type="InterPro" id="IPR039426">
    <property type="entry name" value="TonB-dep_rcpt-like"/>
</dbReference>
<dbReference type="InterPro" id="IPR012910">
    <property type="entry name" value="Plug_dom"/>
</dbReference>
<comment type="caution">
    <text evidence="13">The sequence shown here is derived from an EMBL/GenBank/DDBJ whole genome shotgun (WGS) entry which is preliminary data.</text>
</comment>
<evidence type="ECO:0000256" key="3">
    <source>
        <dbReference type="ARBA" id="ARBA00022452"/>
    </source>
</evidence>
<name>A0A9D1Z0P0_9BACT</name>
<evidence type="ECO:0000256" key="2">
    <source>
        <dbReference type="ARBA" id="ARBA00022448"/>
    </source>
</evidence>
<dbReference type="PROSITE" id="PS52016">
    <property type="entry name" value="TONB_DEPENDENT_REC_3"/>
    <property type="match status" value="1"/>
</dbReference>
<dbReference type="Proteomes" id="UP000886844">
    <property type="component" value="Unassembled WGS sequence"/>
</dbReference>
<evidence type="ECO:0000259" key="12">
    <source>
        <dbReference type="Pfam" id="PF07715"/>
    </source>
</evidence>
<dbReference type="AlphaFoldDB" id="A0A9D1Z0P0"/>
<keyword evidence="10" id="KW-0732">Signal</keyword>
<dbReference type="Pfam" id="PF00593">
    <property type="entry name" value="TonB_dep_Rec_b-barrel"/>
    <property type="match status" value="1"/>
</dbReference>
<dbReference type="Pfam" id="PF13715">
    <property type="entry name" value="CarbopepD_reg_2"/>
    <property type="match status" value="1"/>
</dbReference>